<dbReference type="AlphaFoldDB" id="A0A0B6YR61"/>
<dbReference type="EMBL" id="HACG01011406">
    <property type="protein sequence ID" value="CEK58271.1"/>
    <property type="molecule type" value="Transcribed_RNA"/>
</dbReference>
<reference evidence="1" key="1">
    <citation type="submission" date="2014-12" db="EMBL/GenBank/DDBJ databases">
        <title>Insight into the proteome of Arion vulgaris.</title>
        <authorList>
            <person name="Aradska J."/>
            <person name="Bulat T."/>
            <person name="Smidak R."/>
            <person name="Sarate P."/>
            <person name="Gangsoo J."/>
            <person name="Sialana F."/>
            <person name="Bilban M."/>
            <person name="Lubec G."/>
        </authorList>
    </citation>
    <scope>NUCLEOTIDE SEQUENCE</scope>
    <source>
        <tissue evidence="1">Skin</tissue>
    </source>
</reference>
<organism evidence="1">
    <name type="scientific">Arion vulgaris</name>
    <dbReference type="NCBI Taxonomy" id="1028688"/>
    <lineage>
        <taxon>Eukaryota</taxon>
        <taxon>Metazoa</taxon>
        <taxon>Spiralia</taxon>
        <taxon>Lophotrochozoa</taxon>
        <taxon>Mollusca</taxon>
        <taxon>Gastropoda</taxon>
        <taxon>Heterobranchia</taxon>
        <taxon>Euthyneura</taxon>
        <taxon>Panpulmonata</taxon>
        <taxon>Eupulmonata</taxon>
        <taxon>Stylommatophora</taxon>
        <taxon>Helicina</taxon>
        <taxon>Arionoidea</taxon>
        <taxon>Arionidae</taxon>
        <taxon>Arion</taxon>
    </lineage>
</organism>
<gene>
    <name evidence="1" type="primary">ORF32532</name>
</gene>
<feature type="non-terminal residue" evidence="1">
    <location>
        <position position="1"/>
    </location>
</feature>
<proteinExistence type="predicted"/>
<evidence type="ECO:0000313" key="1">
    <source>
        <dbReference type="EMBL" id="CEK58271.1"/>
    </source>
</evidence>
<accession>A0A0B6YR61</accession>
<sequence>DITKQNDKEGEEVTEKLEIQTKFSFSRTSQQLPCLENLITMHELAHTPRPNYMLKLVEF</sequence>
<protein>
    <submittedName>
        <fullName evidence="1">Uncharacterized protein</fullName>
    </submittedName>
</protein>
<name>A0A0B6YR61_9EUPU</name>